<dbReference type="AlphaFoldDB" id="A0A1B2LXB0"/>
<dbReference type="KEGG" id="ala:BFG52_03850"/>
<gene>
    <name evidence="1" type="ORF">BFG52_03850</name>
</gene>
<dbReference type="EMBL" id="CP016895">
    <property type="protein sequence ID" value="AOA57570.1"/>
    <property type="molecule type" value="Genomic_DNA"/>
</dbReference>
<evidence type="ECO:0000313" key="1">
    <source>
        <dbReference type="EMBL" id="AOA57570.1"/>
    </source>
</evidence>
<dbReference type="STRING" id="1789224.BFG52_03850"/>
<sequence length="187" mass="21269">MIATRISVCNEALNLIGAKSILSFDDQSENARRCAVLYDSTRRTLLRMHPWSCAKKRVQLSPVVTHPSFGYAHAFALPSDFERLVSAGTKEFEIENRHILANTNLINLIYVYDNDNEQTWDSLFRQCMIDYLASKLAKAITGSNAEGDSAWQRVQMMLKQARAINGQERPSQNFSDDFQSELIGVRY</sequence>
<organism evidence="1 2">
    <name type="scientific">Acinetobacter larvae</name>
    <dbReference type="NCBI Taxonomy" id="1789224"/>
    <lineage>
        <taxon>Bacteria</taxon>
        <taxon>Pseudomonadati</taxon>
        <taxon>Pseudomonadota</taxon>
        <taxon>Gammaproteobacteria</taxon>
        <taxon>Moraxellales</taxon>
        <taxon>Moraxellaceae</taxon>
        <taxon>Acinetobacter</taxon>
    </lineage>
</organism>
<dbReference type="Proteomes" id="UP000093391">
    <property type="component" value="Chromosome"/>
</dbReference>
<dbReference type="OrthoDB" id="7278537at2"/>
<dbReference type="RefSeq" id="WP_067552860.1">
    <property type="nucleotide sequence ID" value="NZ_CP016895.1"/>
</dbReference>
<evidence type="ECO:0000313" key="2">
    <source>
        <dbReference type="Proteomes" id="UP000093391"/>
    </source>
</evidence>
<name>A0A1B2LXB0_9GAMM</name>
<accession>A0A1B2LXB0</accession>
<protein>
    <submittedName>
        <fullName evidence="1">Uncharacterized protein</fullName>
    </submittedName>
</protein>
<keyword evidence="2" id="KW-1185">Reference proteome</keyword>
<reference evidence="1 2" key="1">
    <citation type="submission" date="2016-08" db="EMBL/GenBank/DDBJ databases">
        <authorList>
            <person name="Seilhamer J.J."/>
        </authorList>
    </citation>
    <scope>NUCLEOTIDE SEQUENCE [LARGE SCALE GENOMIC DNA]</scope>
    <source>
        <strain evidence="1 2">BRTC-1</strain>
    </source>
</reference>
<proteinExistence type="predicted"/>